<organism evidence="10 11">
    <name type="scientific">Hymenobacter metallicola</name>
    <dbReference type="NCBI Taxonomy" id="2563114"/>
    <lineage>
        <taxon>Bacteria</taxon>
        <taxon>Pseudomonadati</taxon>
        <taxon>Bacteroidota</taxon>
        <taxon>Cytophagia</taxon>
        <taxon>Cytophagales</taxon>
        <taxon>Hymenobacteraceae</taxon>
        <taxon>Hymenobacter</taxon>
    </lineage>
</organism>
<comment type="catalytic activity">
    <reaction evidence="1">
        <text>ATP + protein L-histidine = ADP + protein N-phospho-L-histidine.</text>
        <dbReference type="EC" id="2.7.13.3"/>
    </reaction>
</comment>
<dbReference type="CDD" id="cd00082">
    <property type="entry name" value="HisKA"/>
    <property type="match status" value="1"/>
</dbReference>
<dbReference type="PROSITE" id="PS50112">
    <property type="entry name" value="PAS"/>
    <property type="match status" value="1"/>
</dbReference>
<evidence type="ECO:0000259" key="9">
    <source>
        <dbReference type="PROSITE" id="PS50113"/>
    </source>
</evidence>
<dbReference type="InterPro" id="IPR052162">
    <property type="entry name" value="Sensor_kinase/Photoreceptor"/>
</dbReference>
<sequence length="577" mass="65157">MREREVPGKSAAELARENEELRYRLEEAEELIEAVRTGAVDALAIQSAEGPRIFTLEGADHGYRTLIEQMNEGAMLLSEDGTILYGNACLASWLGRALEEVIGGRFDTFIPLDFHGYWLLLLRNSWQAGKGKGELPLRAQDGSLRPLSLSMNVLTFHETPVLAVIATDLSAQEEIKVIQARVAEQNAVIARKNEELVRQQAARQAIEQAAAEASRMLEGIPQIAWTTDAHGITTYLNHRWFDFTGANSHQPLHSQWQEYMFPPDAEASTARWAQSLQTGEPFDLEYRFRTQAGDYRWLLGRALPSRNEQGDIVQWVGTFTDIHEHKLALERIDQAQGELRENNEQLLRANVDLDNFIYTASHDLKAPISNIEGLLYALQTELREQRQSSELKQVPLILAMMQDSVDRFKRTIEHLTEVTKLQKEHGHSAATVELERLITEIELDLAPLMQAADATLELDVQQCPTISFSEKNLRSIIYNLLSNALKYRSPERPPRVRISSRLDPEFAVLSVQDNGLGLNLNHDGRKLFAMFQRLHDHVEGTGIGLYMVKKIVDNAGGRIEVDSAVGVGSTFRVYFRR</sequence>
<dbReference type="SUPFAM" id="SSF55785">
    <property type="entry name" value="PYP-like sensor domain (PAS domain)"/>
    <property type="match status" value="2"/>
</dbReference>
<dbReference type="OrthoDB" id="9766459at2"/>
<dbReference type="SMART" id="SM00387">
    <property type="entry name" value="HATPase_c"/>
    <property type="match status" value="1"/>
</dbReference>
<keyword evidence="4" id="KW-0808">Transferase</keyword>
<dbReference type="NCBIfam" id="TIGR00229">
    <property type="entry name" value="sensory_box"/>
    <property type="match status" value="2"/>
</dbReference>
<dbReference type="InterPro" id="IPR005467">
    <property type="entry name" value="His_kinase_dom"/>
</dbReference>
<reference evidence="10 11" key="1">
    <citation type="submission" date="2019-04" db="EMBL/GenBank/DDBJ databases">
        <authorList>
            <person name="Feng G."/>
            <person name="Zhang J."/>
            <person name="Zhu H."/>
        </authorList>
    </citation>
    <scope>NUCLEOTIDE SEQUENCE [LARGE SCALE GENOMIC DNA]</scope>
    <source>
        <strain evidence="10 11">9PBR-1</strain>
    </source>
</reference>
<dbReference type="SMART" id="SM00091">
    <property type="entry name" value="PAS"/>
    <property type="match status" value="2"/>
</dbReference>
<keyword evidence="5" id="KW-0418">Kinase</keyword>
<keyword evidence="6" id="KW-0175">Coiled coil</keyword>
<name>A0A4Z0QFV4_9BACT</name>
<dbReference type="Gene3D" id="1.10.287.130">
    <property type="match status" value="1"/>
</dbReference>
<proteinExistence type="predicted"/>
<feature type="coiled-coil region" evidence="6">
    <location>
        <begin position="11"/>
        <end position="38"/>
    </location>
</feature>
<dbReference type="Pfam" id="PF08447">
    <property type="entry name" value="PAS_3"/>
    <property type="match status" value="1"/>
</dbReference>
<keyword evidence="3" id="KW-0597">Phosphoprotein</keyword>
<feature type="domain" description="PAC" evidence="9">
    <location>
        <begin position="282"/>
        <end position="334"/>
    </location>
</feature>
<feature type="domain" description="Histidine kinase" evidence="7">
    <location>
        <begin position="359"/>
        <end position="577"/>
    </location>
</feature>
<dbReference type="Pfam" id="PF13426">
    <property type="entry name" value="PAS_9"/>
    <property type="match status" value="1"/>
</dbReference>
<evidence type="ECO:0000256" key="4">
    <source>
        <dbReference type="ARBA" id="ARBA00022679"/>
    </source>
</evidence>
<accession>A0A4Z0QFV4</accession>
<keyword evidence="11" id="KW-1185">Reference proteome</keyword>
<dbReference type="EMBL" id="SRMB01000001">
    <property type="protein sequence ID" value="TGE28634.1"/>
    <property type="molecule type" value="Genomic_DNA"/>
</dbReference>
<dbReference type="PANTHER" id="PTHR43304:SF1">
    <property type="entry name" value="PAC DOMAIN-CONTAINING PROTEIN"/>
    <property type="match status" value="1"/>
</dbReference>
<dbReference type="Proteomes" id="UP000298471">
    <property type="component" value="Unassembled WGS sequence"/>
</dbReference>
<evidence type="ECO:0000259" key="8">
    <source>
        <dbReference type="PROSITE" id="PS50112"/>
    </source>
</evidence>
<dbReference type="FunFam" id="3.30.450.20:FF:000099">
    <property type="entry name" value="Sensory box sensor histidine kinase"/>
    <property type="match status" value="1"/>
</dbReference>
<dbReference type="InterPro" id="IPR036890">
    <property type="entry name" value="HATPase_C_sf"/>
</dbReference>
<dbReference type="InterPro" id="IPR003661">
    <property type="entry name" value="HisK_dim/P_dom"/>
</dbReference>
<dbReference type="Pfam" id="PF02518">
    <property type="entry name" value="HATPase_c"/>
    <property type="match status" value="1"/>
</dbReference>
<dbReference type="InterPro" id="IPR013655">
    <property type="entry name" value="PAS_fold_3"/>
</dbReference>
<protein>
    <recommendedName>
        <fullName evidence="2">histidine kinase</fullName>
        <ecNumber evidence="2">2.7.13.3</ecNumber>
    </recommendedName>
</protein>
<dbReference type="InterPro" id="IPR004358">
    <property type="entry name" value="Sig_transdc_His_kin-like_C"/>
</dbReference>
<evidence type="ECO:0000256" key="6">
    <source>
        <dbReference type="SAM" id="Coils"/>
    </source>
</evidence>
<dbReference type="PANTHER" id="PTHR43304">
    <property type="entry name" value="PHYTOCHROME-LIKE PROTEIN CPH1"/>
    <property type="match status" value="1"/>
</dbReference>
<dbReference type="CDD" id="cd00130">
    <property type="entry name" value="PAS"/>
    <property type="match status" value="2"/>
</dbReference>
<dbReference type="SMART" id="SM00086">
    <property type="entry name" value="PAC"/>
    <property type="match status" value="2"/>
</dbReference>
<dbReference type="Gene3D" id="3.30.565.10">
    <property type="entry name" value="Histidine kinase-like ATPase, C-terminal domain"/>
    <property type="match status" value="1"/>
</dbReference>
<evidence type="ECO:0000256" key="3">
    <source>
        <dbReference type="ARBA" id="ARBA00022553"/>
    </source>
</evidence>
<dbReference type="InterPro" id="IPR035965">
    <property type="entry name" value="PAS-like_dom_sf"/>
</dbReference>
<comment type="caution">
    <text evidence="10">The sequence shown here is derived from an EMBL/GenBank/DDBJ whole genome shotgun (WGS) entry which is preliminary data.</text>
</comment>
<dbReference type="Gene3D" id="3.30.450.20">
    <property type="entry name" value="PAS domain"/>
    <property type="match status" value="2"/>
</dbReference>
<evidence type="ECO:0000313" key="11">
    <source>
        <dbReference type="Proteomes" id="UP000298471"/>
    </source>
</evidence>
<dbReference type="InterPro" id="IPR000014">
    <property type="entry name" value="PAS"/>
</dbReference>
<evidence type="ECO:0000256" key="1">
    <source>
        <dbReference type="ARBA" id="ARBA00000085"/>
    </source>
</evidence>
<dbReference type="InterPro" id="IPR000700">
    <property type="entry name" value="PAS-assoc_C"/>
</dbReference>
<dbReference type="InterPro" id="IPR003594">
    <property type="entry name" value="HATPase_dom"/>
</dbReference>
<evidence type="ECO:0000256" key="5">
    <source>
        <dbReference type="ARBA" id="ARBA00022777"/>
    </source>
</evidence>
<dbReference type="RefSeq" id="WP_135392293.1">
    <property type="nucleotide sequence ID" value="NZ_SRMB01000001.1"/>
</dbReference>
<dbReference type="EC" id="2.7.13.3" evidence="2"/>
<evidence type="ECO:0000259" key="7">
    <source>
        <dbReference type="PROSITE" id="PS50109"/>
    </source>
</evidence>
<dbReference type="SUPFAM" id="SSF55874">
    <property type="entry name" value="ATPase domain of HSP90 chaperone/DNA topoisomerase II/histidine kinase"/>
    <property type="match status" value="1"/>
</dbReference>
<dbReference type="InterPro" id="IPR001610">
    <property type="entry name" value="PAC"/>
</dbReference>
<gene>
    <name evidence="10" type="ORF">E5K02_03970</name>
</gene>
<evidence type="ECO:0000313" key="10">
    <source>
        <dbReference type="EMBL" id="TGE28634.1"/>
    </source>
</evidence>
<dbReference type="PROSITE" id="PS50109">
    <property type="entry name" value="HIS_KIN"/>
    <property type="match status" value="1"/>
</dbReference>
<feature type="domain" description="PAS" evidence="8">
    <location>
        <begin position="59"/>
        <end position="103"/>
    </location>
</feature>
<dbReference type="AlphaFoldDB" id="A0A4Z0QFV4"/>
<dbReference type="SUPFAM" id="SSF47384">
    <property type="entry name" value="Homodimeric domain of signal transducing histidine kinase"/>
    <property type="match status" value="1"/>
</dbReference>
<dbReference type="InterPro" id="IPR036097">
    <property type="entry name" value="HisK_dim/P_sf"/>
</dbReference>
<feature type="coiled-coil region" evidence="6">
    <location>
        <begin position="325"/>
        <end position="352"/>
    </location>
</feature>
<dbReference type="GO" id="GO:0000155">
    <property type="term" value="F:phosphorelay sensor kinase activity"/>
    <property type="evidence" value="ECO:0007669"/>
    <property type="project" value="InterPro"/>
</dbReference>
<dbReference type="PRINTS" id="PR00344">
    <property type="entry name" value="BCTRLSENSOR"/>
</dbReference>
<dbReference type="PROSITE" id="PS50113">
    <property type="entry name" value="PAC"/>
    <property type="match status" value="1"/>
</dbReference>
<evidence type="ECO:0000256" key="2">
    <source>
        <dbReference type="ARBA" id="ARBA00012438"/>
    </source>
</evidence>